<gene>
    <name evidence="2" type="ORF">CPLU01_12915</name>
</gene>
<accession>A0A8H6N553</accession>
<feature type="compositionally biased region" description="Basic and acidic residues" evidence="1">
    <location>
        <begin position="500"/>
        <end position="516"/>
    </location>
</feature>
<dbReference type="EMBL" id="WIGO01000280">
    <property type="protein sequence ID" value="KAF6819856.1"/>
    <property type="molecule type" value="Genomic_DNA"/>
</dbReference>
<evidence type="ECO:0000313" key="2">
    <source>
        <dbReference type="EMBL" id="KAF6819856.1"/>
    </source>
</evidence>
<name>A0A8H6N553_9PEZI</name>
<feature type="region of interest" description="Disordered" evidence="1">
    <location>
        <begin position="500"/>
        <end position="550"/>
    </location>
</feature>
<keyword evidence="3" id="KW-1185">Reference proteome</keyword>
<evidence type="ECO:0000256" key="1">
    <source>
        <dbReference type="SAM" id="MobiDB-lite"/>
    </source>
</evidence>
<dbReference type="AlphaFoldDB" id="A0A8H6N553"/>
<organism evidence="2 3">
    <name type="scientific">Colletotrichum plurivorum</name>
    <dbReference type="NCBI Taxonomy" id="2175906"/>
    <lineage>
        <taxon>Eukaryota</taxon>
        <taxon>Fungi</taxon>
        <taxon>Dikarya</taxon>
        <taxon>Ascomycota</taxon>
        <taxon>Pezizomycotina</taxon>
        <taxon>Sordariomycetes</taxon>
        <taxon>Hypocreomycetidae</taxon>
        <taxon>Glomerellales</taxon>
        <taxon>Glomerellaceae</taxon>
        <taxon>Colletotrichum</taxon>
        <taxon>Colletotrichum orchidearum species complex</taxon>
    </lineage>
</organism>
<comment type="caution">
    <text evidence="2">The sequence shown here is derived from an EMBL/GenBank/DDBJ whole genome shotgun (WGS) entry which is preliminary data.</text>
</comment>
<reference evidence="2" key="1">
    <citation type="journal article" date="2020" name="Phytopathology">
        <title>Genome Sequence Resources of Colletotrichum truncatum, C. plurivorum, C. musicola, and C. sojae: Four Species Pathogenic to Soybean (Glycine max).</title>
        <authorList>
            <person name="Rogerio F."/>
            <person name="Boufleur T.R."/>
            <person name="Ciampi-Guillardi M."/>
            <person name="Sukno S.A."/>
            <person name="Thon M.R."/>
            <person name="Massola Junior N.S."/>
            <person name="Baroncelli R."/>
        </authorList>
    </citation>
    <scope>NUCLEOTIDE SEQUENCE</scope>
    <source>
        <strain evidence="2">LFN00145</strain>
    </source>
</reference>
<feature type="compositionally biased region" description="Basic and acidic residues" evidence="1">
    <location>
        <begin position="535"/>
        <end position="544"/>
    </location>
</feature>
<dbReference type="Proteomes" id="UP000654918">
    <property type="component" value="Unassembled WGS sequence"/>
</dbReference>
<evidence type="ECO:0000313" key="3">
    <source>
        <dbReference type="Proteomes" id="UP000654918"/>
    </source>
</evidence>
<proteinExistence type="predicted"/>
<sequence>MELWENIIASHRLTTNDGAEDEATQHAENLFPSSSFFDHTMPEDWWQLQIQSADAHEPYVLEEDFDMNNDFDMFQFPGDCQPDAQGTLESQFFNYPIAAEASIDPSLLQATNTEPQPLSEMAQFVSWPEVPQSCCQLIDFGPMEIETPTEVQTQLPRSPEQTQILLLRMQALQGAADTQDLLANLRPEAEKVCSGHSPRVTSDPFYGNMLCHLDVQKAHYFQFEYSSTKRAIYIERPPATTPTSGRTHNAPVVPVMDSFQMSSFAADRCPRHLISRLSDQDLIISNAWKSAYWIKVLFDWNRHQLFIDQYTTLGREHPVNLQSLTIEFMYSVSYIVKKVMDSLWQKVTRSLGGGPDADQSPWTLSHALLILCNVIKSSKNESSHHDVKDIPHIGKFMSSLRSTTEPMLRALQHYRWEAARRCCWQANPNQALFDSLLETAKAMKSNLAISFEHQPAFVSPFNRRTAGIRKMLYSFDMQMGSPPTAPRMHTKEKRTATVAGEKRPKAVRQPGDDNVQRGKPKAAAATVPRVHVKRKAAEAGDNRPSRRRGALDRLVAVQDGVVGGW</sequence>
<protein>
    <submittedName>
        <fullName evidence="2">Uncharacterized protein</fullName>
    </submittedName>
</protein>